<feature type="chain" id="PRO_5024282321" description="Lipoprotein" evidence="1">
    <location>
        <begin position="19"/>
        <end position="397"/>
    </location>
</feature>
<dbReference type="PROSITE" id="PS51257">
    <property type="entry name" value="PROKAR_LIPOPROTEIN"/>
    <property type="match status" value="1"/>
</dbReference>
<dbReference type="Proteomes" id="UP000323136">
    <property type="component" value="Unassembled WGS sequence"/>
</dbReference>
<proteinExistence type="predicted"/>
<keyword evidence="1" id="KW-0732">Signal</keyword>
<dbReference type="AlphaFoldDB" id="A0A5S5DTC3"/>
<protein>
    <recommendedName>
        <fullName evidence="4">Lipoprotein</fullName>
    </recommendedName>
</protein>
<evidence type="ECO:0008006" key="4">
    <source>
        <dbReference type="Google" id="ProtNLM"/>
    </source>
</evidence>
<evidence type="ECO:0000256" key="1">
    <source>
        <dbReference type="SAM" id="SignalP"/>
    </source>
</evidence>
<keyword evidence="3" id="KW-1185">Reference proteome</keyword>
<organism evidence="2 3">
    <name type="scientific">Tenacibaculum adriaticum</name>
    <dbReference type="NCBI Taxonomy" id="413713"/>
    <lineage>
        <taxon>Bacteria</taxon>
        <taxon>Pseudomonadati</taxon>
        <taxon>Bacteroidota</taxon>
        <taxon>Flavobacteriia</taxon>
        <taxon>Flavobacteriales</taxon>
        <taxon>Flavobacteriaceae</taxon>
        <taxon>Tenacibaculum</taxon>
    </lineage>
</organism>
<name>A0A5S5DTC3_9FLAO</name>
<evidence type="ECO:0000313" key="2">
    <source>
        <dbReference type="EMBL" id="TYP99193.1"/>
    </source>
</evidence>
<evidence type="ECO:0000313" key="3">
    <source>
        <dbReference type="Proteomes" id="UP000323136"/>
    </source>
</evidence>
<sequence length="397" mass="47041">MKKITLLFLITLTIVSCSSVKSTQKAINSGNYDKAISLSIENLKKNKTKEKNQPYVEMLVKAFKKVKERDEARIAFLKKENRPENLESILNLYQQLNNRQERIKPLLPLKVLATGRNAEFKMRNYDDELIATKAELSEYLYNNAASAFNDASQDKYRYRAVFEELQYLDRINPNYKDTKNLMDEAHDRGTDFVYVLVKNETRQVIPRRLEEDLLAMDTYGLNDLWTVYHAQKNRQIKYDYNLELNLRRIDISPEQIHEKEIIKEKQIKDGYKYLYDEKGNIVKDSLGNKIKVDKFKKIRCRVYKFTQNKSSSITGVVKYIDNYSRQLLKKFPIQSEFIFEHAYANYDGDRRALDDSFTNLIQLKEVYFPSNEQMIYDTGTDLKEKLKYIITRNKFNR</sequence>
<gene>
    <name evidence="2" type="ORF">C7447_102514</name>
</gene>
<accession>A0A5S5DTC3</accession>
<feature type="signal peptide" evidence="1">
    <location>
        <begin position="1"/>
        <end position="18"/>
    </location>
</feature>
<comment type="caution">
    <text evidence="2">The sequence shown here is derived from an EMBL/GenBank/DDBJ whole genome shotgun (WGS) entry which is preliminary data.</text>
</comment>
<dbReference type="EMBL" id="VNIA01000002">
    <property type="protein sequence ID" value="TYP99193.1"/>
    <property type="molecule type" value="Genomic_DNA"/>
</dbReference>
<dbReference type="OrthoDB" id="1489643at2"/>
<reference evidence="2 3" key="1">
    <citation type="submission" date="2019-07" db="EMBL/GenBank/DDBJ databases">
        <title>Genomic Encyclopedia of Type Strains, Phase IV (KMG-IV): sequencing the most valuable type-strain genomes for metagenomic binning, comparative biology and taxonomic classification.</title>
        <authorList>
            <person name="Goeker M."/>
        </authorList>
    </citation>
    <scope>NUCLEOTIDE SEQUENCE [LARGE SCALE GENOMIC DNA]</scope>
    <source>
        <strain evidence="2 3">DSM 18961</strain>
    </source>
</reference>
<dbReference type="RefSeq" id="WP_148869974.1">
    <property type="nucleotide sequence ID" value="NZ_VNIA01000002.1"/>
</dbReference>